<gene>
    <name evidence="2" type="ORF">AN401_14065</name>
</gene>
<keyword evidence="3" id="KW-1185">Reference proteome</keyword>
<accession>A0A231MU32</accession>
<evidence type="ECO:0000313" key="3">
    <source>
        <dbReference type="Proteomes" id="UP000217763"/>
    </source>
</evidence>
<evidence type="ECO:0000256" key="1">
    <source>
        <dbReference type="ARBA" id="ARBA00006987"/>
    </source>
</evidence>
<dbReference type="Gene3D" id="3.40.190.10">
    <property type="entry name" value="Periplasmic binding protein-like II"/>
    <property type="match status" value="1"/>
</dbReference>
<dbReference type="PANTHER" id="PTHR42928:SF5">
    <property type="entry name" value="BLR1237 PROTEIN"/>
    <property type="match status" value="1"/>
</dbReference>
<dbReference type="RefSeq" id="WP_094041329.1">
    <property type="nucleotide sequence ID" value="NZ_CP012621.1"/>
</dbReference>
<dbReference type="Proteomes" id="UP000217763">
    <property type="component" value="Chromosome"/>
</dbReference>
<dbReference type="InterPro" id="IPR005064">
    <property type="entry name" value="BUG"/>
</dbReference>
<reference evidence="3" key="1">
    <citation type="submission" date="2015-09" db="EMBL/GenBank/DDBJ databases">
        <authorList>
            <person name="Shao Z."/>
            <person name="Wang L."/>
        </authorList>
    </citation>
    <scope>NUCLEOTIDE SEQUENCE [LARGE SCALE GENOMIC DNA]</scope>
    <source>
        <strain evidence="3">F13-1</strain>
    </source>
</reference>
<dbReference type="InterPro" id="IPR042100">
    <property type="entry name" value="Bug_dom1"/>
</dbReference>
<evidence type="ECO:0000313" key="2">
    <source>
        <dbReference type="EMBL" id="ATG74842.1"/>
    </source>
</evidence>
<dbReference type="AlphaFoldDB" id="A0A231MU32"/>
<dbReference type="EMBL" id="CP012621">
    <property type="protein sequence ID" value="ATG74842.1"/>
    <property type="molecule type" value="Genomic_DNA"/>
</dbReference>
<dbReference type="OrthoDB" id="9780943at2"/>
<dbReference type="KEGG" id="zdf:AN401_14065"/>
<comment type="similarity">
    <text evidence="1">Belongs to the UPF0065 (bug) family.</text>
</comment>
<name>A0A231MU32_9GAMM</name>
<organism evidence="2 3">
    <name type="scientific">Zobellella denitrificans</name>
    <dbReference type="NCBI Taxonomy" id="347534"/>
    <lineage>
        <taxon>Bacteria</taxon>
        <taxon>Pseudomonadati</taxon>
        <taxon>Pseudomonadota</taxon>
        <taxon>Gammaproteobacteria</taxon>
        <taxon>Aeromonadales</taxon>
        <taxon>Aeromonadaceae</taxon>
        <taxon>Zobellella</taxon>
    </lineage>
</organism>
<protein>
    <submittedName>
        <fullName evidence="2">Tricarboxylate transporter</fullName>
    </submittedName>
</protein>
<dbReference type="Gene3D" id="3.40.190.150">
    <property type="entry name" value="Bordetella uptake gene, domain 1"/>
    <property type="match status" value="1"/>
</dbReference>
<dbReference type="PANTHER" id="PTHR42928">
    <property type="entry name" value="TRICARBOXYLATE-BINDING PROTEIN"/>
    <property type="match status" value="1"/>
</dbReference>
<sequence>MKKLKMLLSATLLAGTCTLSAPLLAQALPSTINWTIPFGVGGGTDVWARFMSPHLTKQLPGSPTLVIKNVPGGGSITGTNLFYMRAKDNGSEMLGISASTLYPYMLGDSRVRYDFDKWTPIMASPTGGVVYIQPGLGVSTGKDLGKLAGVTLPFAAQGPTQLELPVMLALDLLGLDLRPVFGMTSRGEGRLAFERGEAKIDFQTTSAYINSVTDLVNSNKAVPLFSLGIINDEGQVIRDPAFPDIPTFEEVYKEYRGEEPTGMQYDAYHKFLTAGFALQKVLLVPKDIPAPMKQELLLAVDRMVEDEAFQRDAVEQIGPYQNLIGAVVEVHLKQAVNMTPELQAWVKDWLKSKFNVSVE</sequence>
<proteinExistence type="inferred from homology"/>